<dbReference type="EMBL" id="AGNL01017730">
    <property type="protein sequence ID" value="EJK64034.1"/>
    <property type="molecule type" value="Genomic_DNA"/>
</dbReference>
<feature type="region of interest" description="Disordered" evidence="1">
    <location>
        <begin position="15"/>
        <end position="44"/>
    </location>
</feature>
<comment type="caution">
    <text evidence="2">The sequence shown here is derived from an EMBL/GenBank/DDBJ whole genome shotgun (WGS) entry which is preliminary data.</text>
</comment>
<evidence type="ECO:0000256" key="1">
    <source>
        <dbReference type="SAM" id="MobiDB-lite"/>
    </source>
</evidence>
<dbReference type="AlphaFoldDB" id="K0SGB6"/>
<name>K0SGB6_THAOC</name>
<dbReference type="Proteomes" id="UP000266841">
    <property type="component" value="Unassembled WGS sequence"/>
</dbReference>
<accession>K0SGB6</accession>
<reference evidence="2 3" key="1">
    <citation type="journal article" date="2012" name="Genome Biol.">
        <title>Genome and low-iron response of an oceanic diatom adapted to chronic iron limitation.</title>
        <authorList>
            <person name="Lommer M."/>
            <person name="Specht M."/>
            <person name="Roy A.S."/>
            <person name="Kraemer L."/>
            <person name="Andreson R."/>
            <person name="Gutowska M.A."/>
            <person name="Wolf J."/>
            <person name="Bergner S.V."/>
            <person name="Schilhabel M.B."/>
            <person name="Klostermeier U.C."/>
            <person name="Beiko R.G."/>
            <person name="Rosenstiel P."/>
            <person name="Hippler M."/>
            <person name="Laroche J."/>
        </authorList>
    </citation>
    <scope>NUCLEOTIDE SEQUENCE [LARGE SCALE GENOMIC DNA]</scope>
    <source>
        <strain evidence="2 3">CCMP1005</strain>
    </source>
</reference>
<protein>
    <submittedName>
        <fullName evidence="2">Uncharacterized protein</fullName>
    </submittedName>
</protein>
<proteinExistence type="predicted"/>
<gene>
    <name evidence="2" type="ORF">THAOC_15275</name>
</gene>
<organism evidence="2 3">
    <name type="scientific">Thalassiosira oceanica</name>
    <name type="common">Marine diatom</name>
    <dbReference type="NCBI Taxonomy" id="159749"/>
    <lineage>
        <taxon>Eukaryota</taxon>
        <taxon>Sar</taxon>
        <taxon>Stramenopiles</taxon>
        <taxon>Ochrophyta</taxon>
        <taxon>Bacillariophyta</taxon>
        <taxon>Coscinodiscophyceae</taxon>
        <taxon>Thalassiosirophycidae</taxon>
        <taxon>Thalassiosirales</taxon>
        <taxon>Thalassiosiraceae</taxon>
        <taxon>Thalassiosira</taxon>
    </lineage>
</organism>
<keyword evidence="3" id="KW-1185">Reference proteome</keyword>
<sequence>MSSFVCLSRSSRMDRKSANDIGRSSAAEACPPQRRGLGAPSSLRLFSDRPGSLIARTREGHAPLSLPRQLYWSPPSQSSVLPSRAARESQSNVLCMSCSSSRLGRPASPGRRVLGGGSEASASSRALPVQMELLVAYHDGGALQDEVEQADRDYRRSYEESIRLQAERHRAVTELAEATRRYERECAKIRFYNDQATRKYHAMWRKRQLTMARTREIFGEEGARRREAVYGVLRDCLDRVAVKDEAGFRSGSRALASASRGAGDDTRASVAATLGRMVDTVDRR</sequence>
<evidence type="ECO:0000313" key="3">
    <source>
        <dbReference type="Proteomes" id="UP000266841"/>
    </source>
</evidence>
<evidence type="ECO:0000313" key="2">
    <source>
        <dbReference type="EMBL" id="EJK64034.1"/>
    </source>
</evidence>
<feature type="non-terminal residue" evidence="2">
    <location>
        <position position="284"/>
    </location>
</feature>